<dbReference type="GeneID" id="78256008"/>
<proteinExistence type="inferred from homology"/>
<dbReference type="Proteomes" id="UP000056090">
    <property type="component" value="Chromosome"/>
</dbReference>
<evidence type="ECO:0000256" key="3">
    <source>
        <dbReference type="SAM" id="SignalP"/>
    </source>
</evidence>
<evidence type="ECO:0000313" key="4">
    <source>
        <dbReference type="EMBL" id="AIF99703.1"/>
    </source>
</evidence>
<dbReference type="Pfam" id="PF00756">
    <property type="entry name" value="Esterase"/>
    <property type="match status" value="1"/>
</dbReference>
<reference evidence="4 5" key="1">
    <citation type="submission" date="2014-06" db="EMBL/GenBank/DDBJ databases">
        <title>Genomes of Alteromonas australica, a world apart.</title>
        <authorList>
            <person name="Gonzaga A."/>
            <person name="Lopez-Perez M."/>
            <person name="Rodriguez-Valera F."/>
        </authorList>
    </citation>
    <scope>NUCLEOTIDE SEQUENCE [LARGE SCALE GENOMIC DNA]</scope>
    <source>
        <strain evidence="4 5">H 17</strain>
    </source>
</reference>
<dbReference type="InterPro" id="IPR029058">
    <property type="entry name" value="AB_hydrolase_fold"/>
</dbReference>
<dbReference type="GO" id="GO:0016788">
    <property type="term" value="F:hydrolase activity, acting on ester bonds"/>
    <property type="evidence" value="ECO:0007669"/>
    <property type="project" value="TreeGrafter"/>
</dbReference>
<name>A0A075P1P7_9ALTE</name>
<dbReference type="SUPFAM" id="SSF53474">
    <property type="entry name" value="alpha/beta-Hydrolases"/>
    <property type="match status" value="2"/>
</dbReference>
<organism evidence="4 5">
    <name type="scientific">Alteromonas australica</name>
    <dbReference type="NCBI Taxonomy" id="589873"/>
    <lineage>
        <taxon>Bacteria</taxon>
        <taxon>Pseudomonadati</taxon>
        <taxon>Pseudomonadota</taxon>
        <taxon>Gammaproteobacteria</taxon>
        <taxon>Alteromonadales</taxon>
        <taxon>Alteromonadaceae</taxon>
        <taxon>Alteromonas/Salinimonas group</taxon>
        <taxon>Alteromonas</taxon>
    </lineage>
</organism>
<dbReference type="AlphaFoldDB" id="A0A075P1P7"/>
<dbReference type="eggNOG" id="COG2819">
    <property type="taxonomic scope" value="Bacteria"/>
</dbReference>
<keyword evidence="5" id="KW-1185">Reference proteome</keyword>
<gene>
    <name evidence="4" type="ORF">EP13_13995</name>
</gene>
<evidence type="ECO:0000256" key="2">
    <source>
        <dbReference type="ARBA" id="ARBA00022801"/>
    </source>
</evidence>
<dbReference type="KEGG" id="aal:EP13_13995"/>
<comment type="similarity">
    <text evidence="1">Belongs to the esterase D family.</text>
</comment>
<dbReference type="InterPro" id="IPR052558">
    <property type="entry name" value="Siderophore_Hydrolase_D"/>
</dbReference>
<keyword evidence="3" id="KW-0732">Signal</keyword>
<protein>
    <submittedName>
        <fullName evidence="4">Esterase</fullName>
    </submittedName>
</protein>
<evidence type="ECO:0000256" key="1">
    <source>
        <dbReference type="ARBA" id="ARBA00005622"/>
    </source>
</evidence>
<feature type="signal peptide" evidence="3">
    <location>
        <begin position="1"/>
        <end position="19"/>
    </location>
</feature>
<evidence type="ECO:0000313" key="5">
    <source>
        <dbReference type="Proteomes" id="UP000056090"/>
    </source>
</evidence>
<dbReference type="PANTHER" id="PTHR40841">
    <property type="entry name" value="SIDEROPHORE TRIACETYLFUSARININE C ESTERASE"/>
    <property type="match status" value="1"/>
</dbReference>
<accession>A0A075P1P7</accession>
<dbReference type="InterPro" id="IPR000801">
    <property type="entry name" value="Esterase-like"/>
</dbReference>
<dbReference type="Gene3D" id="3.40.50.1820">
    <property type="entry name" value="alpha/beta hydrolase"/>
    <property type="match status" value="2"/>
</dbReference>
<dbReference type="eggNOG" id="COG0412">
    <property type="taxonomic scope" value="Bacteria"/>
</dbReference>
<dbReference type="PANTHER" id="PTHR40841:SF2">
    <property type="entry name" value="SIDEROPHORE-DEGRADING ESTERASE (EUROFUNG)"/>
    <property type="match status" value="1"/>
</dbReference>
<dbReference type="RefSeq" id="WP_044057770.1">
    <property type="nucleotide sequence ID" value="NZ_CBCSKJ010000002.1"/>
</dbReference>
<feature type="chain" id="PRO_5001708018" evidence="3">
    <location>
        <begin position="20"/>
        <end position="479"/>
    </location>
</feature>
<keyword evidence="2" id="KW-0378">Hydrolase</keyword>
<dbReference type="EMBL" id="CP008849">
    <property type="protein sequence ID" value="AIF99703.1"/>
    <property type="molecule type" value="Genomic_DNA"/>
</dbReference>
<sequence>MRFTLLFCLAFFAFCDAFASPIFDKIPDEIDLNAKYIFYSHGYIVEGEDPTPVHPGWGMYDYPAILEKLTGFGAVVISEHRKAKSSPTTHAEKLKNQVSTLLEMGVPQRNITLIGFSRGGYITALASNAIQKTDINYVLLAACTTSMSRDEDIVLTGHVLSIHESSDSVGSCDEVIKRNPKAVSSFKEIEIFTGLEHGAFYRPTEAWISPIKSWLETHVSSVPYSPQRSSIIQLEESATGRIYPTYVQLPRSYSTSPSKHYPVIYTTDAPYSFPTLVGATRNPMYSGVMEEAIIVSVSYSTDSRGIQSRVRDYTPIKADSWKMETGNADSHIEFLKSDIFPFIESKYRADANSRIFIGHSLGGLFGAYILFKSPDIFSSYILASPSVWFNDNYLLKLAPQKTPANTKVYLSVGFLETPEFGEREDMVQGSNMLAEKISKQSDGNVQMKFVVVDGASHATVFPTIAIQGLDWILGKGKRQ</sequence>